<dbReference type="GO" id="GO:0004364">
    <property type="term" value="F:glutathione transferase activity"/>
    <property type="evidence" value="ECO:0007669"/>
    <property type="project" value="UniProtKB-EC"/>
</dbReference>
<dbReference type="Pfam" id="PF01124">
    <property type="entry name" value="MAPEG"/>
    <property type="match status" value="1"/>
</dbReference>
<evidence type="ECO:0000256" key="5">
    <source>
        <dbReference type="ARBA" id="ARBA00022692"/>
    </source>
</evidence>
<dbReference type="EC" id="2.5.1.18" evidence="3"/>
<proteinExistence type="predicted"/>
<name>A0AAE2VVE6_9RHOB</name>
<keyword evidence="7 13" id="KW-1133">Transmembrane helix</keyword>
<evidence type="ECO:0000313" key="14">
    <source>
        <dbReference type="EMBL" id="MBM1712278.1"/>
    </source>
</evidence>
<organism evidence="14 15">
    <name type="scientific">Sulfitobacter geojensis</name>
    <dbReference type="NCBI Taxonomy" id="1342299"/>
    <lineage>
        <taxon>Bacteria</taxon>
        <taxon>Pseudomonadati</taxon>
        <taxon>Pseudomonadota</taxon>
        <taxon>Alphaproteobacteria</taxon>
        <taxon>Rhodobacterales</taxon>
        <taxon>Roseobacteraceae</taxon>
        <taxon>Sulfitobacter</taxon>
    </lineage>
</organism>
<dbReference type="PANTHER" id="PTHR10689">
    <property type="entry name" value="MICROSOMAL GLUTATHIONE S-TRANSFERASE 1"/>
    <property type="match status" value="1"/>
</dbReference>
<keyword evidence="8" id="KW-0007">Acetylation</keyword>
<evidence type="ECO:0000256" key="2">
    <source>
        <dbReference type="ARBA" id="ARBA00004477"/>
    </source>
</evidence>
<accession>A0AAE2VVE6</accession>
<evidence type="ECO:0000256" key="13">
    <source>
        <dbReference type="SAM" id="Phobius"/>
    </source>
</evidence>
<comment type="catalytic activity">
    <reaction evidence="12">
        <text>RX + glutathione = an S-substituted glutathione + a halide anion + H(+)</text>
        <dbReference type="Rhea" id="RHEA:16437"/>
        <dbReference type="ChEBI" id="CHEBI:15378"/>
        <dbReference type="ChEBI" id="CHEBI:16042"/>
        <dbReference type="ChEBI" id="CHEBI:17792"/>
        <dbReference type="ChEBI" id="CHEBI:57925"/>
        <dbReference type="ChEBI" id="CHEBI:90779"/>
        <dbReference type="EC" id="2.5.1.18"/>
    </reaction>
    <physiologicalReaction direction="left-to-right" evidence="12">
        <dbReference type="Rhea" id="RHEA:16438"/>
    </physiologicalReaction>
</comment>
<comment type="subunit">
    <text evidence="10">Homotrimer; The trimer binds only one molecule of glutathione.</text>
</comment>
<dbReference type="RefSeq" id="WP_203241042.1">
    <property type="nucleotide sequence ID" value="NZ_CANKZB010000001.1"/>
</dbReference>
<evidence type="ECO:0000256" key="10">
    <source>
        <dbReference type="ARBA" id="ARBA00038540"/>
    </source>
</evidence>
<dbReference type="SUPFAM" id="SSF161084">
    <property type="entry name" value="MAPEG domain-like"/>
    <property type="match status" value="1"/>
</dbReference>
<keyword evidence="15" id="KW-1185">Reference proteome</keyword>
<evidence type="ECO:0000256" key="11">
    <source>
        <dbReference type="ARBA" id="ARBA00039397"/>
    </source>
</evidence>
<feature type="transmembrane region" description="Helical" evidence="13">
    <location>
        <begin position="57"/>
        <end position="77"/>
    </location>
</feature>
<dbReference type="InterPro" id="IPR040162">
    <property type="entry name" value="MGST1-like"/>
</dbReference>
<dbReference type="InterPro" id="IPR001129">
    <property type="entry name" value="Membr-assoc_MAPEG"/>
</dbReference>
<dbReference type="Proteomes" id="UP000732193">
    <property type="component" value="Unassembled WGS sequence"/>
</dbReference>
<keyword evidence="4" id="KW-0808">Transferase</keyword>
<evidence type="ECO:0000256" key="3">
    <source>
        <dbReference type="ARBA" id="ARBA00012452"/>
    </source>
</evidence>
<evidence type="ECO:0000256" key="6">
    <source>
        <dbReference type="ARBA" id="ARBA00022824"/>
    </source>
</evidence>
<sequence length="136" mass="14825">MEYFDAYSHAIASLALWSVICLVLGAVSTQGRTAENRCACGQPKRDYSDVVYRRGRAFANAIEMNGPFIAATVAGILAGAAPFWVNLLASIFIVSRIVMAVVHIKTENQPMRSVAWAIGMFCVFIMALMAAWTAIF</sequence>
<dbReference type="AlphaFoldDB" id="A0AAE2VVE6"/>
<keyword evidence="9 13" id="KW-0472">Membrane</keyword>
<evidence type="ECO:0000256" key="8">
    <source>
        <dbReference type="ARBA" id="ARBA00022990"/>
    </source>
</evidence>
<keyword evidence="5 13" id="KW-0812">Transmembrane</keyword>
<feature type="transmembrane region" description="Helical" evidence="13">
    <location>
        <begin position="114"/>
        <end position="135"/>
    </location>
</feature>
<dbReference type="EMBL" id="JAFBRM010000001">
    <property type="protein sequence ID" value="MBM1712278.1"/>
    <property type="molecule type" value="Genomic_DNA"/>
</dbReference>
<evidence type="ECO:0000256" key="1">
    <source>
        <dbReference type="ARBA" id="ARBA00003701"/>
    </source>
</evidence>
<comment type="caution">
    <text evidence="14">The sequence shown here is derived from an EMBL/GenBank/DDBJ whole genome shotgun (WGS) entry which is preliminary data.</text>
</comment>
<evidence type="ECO:0000256" key="4">
    <source>
        <dbReference type="ARBA" id="ARBA00022679"/>
    </source>
</evidence>
<reference evidence="14 15" key="1">
    <citation type="submission" date="2021-01" db="EMBL/GenBank/DDBJ databases">
        <title>Diatom-associated Roseobacters Show Island Model of Population Structure.</title>
        <authorList>
            <person name="Qu L."/>
            <person name="Feng X."/>
            <person name="Chen Y."/>
            <person name="Li L."/>
            <person name="Wang X."/>
            <person name="Hu Z."/>
            <person name="Wang H."/>
            <person name="Luo H."/>
        </authorList>
    </citation>
    <scope>NUCLEOTIDE SEQUENCE [LARGE SCALE GENOMIC DNA]</scope>
    <source>
        <strain evidence="14 15">TR60-84</strain>
    </source>
</reference>
<evidence type="ECO:0000256" key="9">
    <source>
        <dbReference type="ARBA" id="ARBA00023136"/>
    </source>
</evidence>
<evidence type="ECO:0000256" key="12">
    <source>
        <dbReference type="ARBA" id="ARBA00049385"/>
    </source>
</evidence>
<gene>
    <name evidence="14" type="ORF">JQV55_01730</name>
</gene>
<comment type="subcellular location">
    <subcellularLocation>
        <location evidence="2">Endoplasmic reticulum membrane</location>
        <topology evidence="2">Multi-pass membrane protein</topology>
    </subcellularLocation>
</comment>
<feature type="transmembrane region" description="Helical" evidence="13">
    <location>
        <begin position="83"/>
        <end position="102"/>
    </location>
</feature>
<keyword evidence="6" id="KW-0256">Endoplasmic reticulum</keyword>
<dbReference type="InterPro" id="IPR023352">
    <property type="entry name" value="MAPEG-like_dom_sf"/>
</dbReference>
<feature type="transmembrane region" description="Helical" evidence="13">
    <location>
        <begin position="6"/>
        <end position="27"/>
    </location>
</feature>
<comment type="function">
    <text evidence="1">Conjugation of reduced glutathione to a wide number of exogenous and endogenous hydrophobic electrophiles.</text>
</comment>
<dbReference type="GO" id="GO:0016020">
    <property type="term" value="C:membrane"/>
    <property type="evidence" value="ECO:0007669"/>
    <property type="project" value="InterPro"/>
</dbReference>
<evidence type="ECO:0000256" key="7">
    <source>
        <dbReference type="ARBA" id="ARBA00022989"/>
    </source>
</evidence>
<dbReference type="PANTHER" id="PTHR10689:SF6">
    <property type="entry name" value="MICROSOMAL GLUTATHIONE S-TRANSFERASE 1"/>
    <property type="match status" value="1"/>
</dbReference>
<protein>
    <recommendedName>
        <fullName evidence="11">Microsomal glutathione S-transferase 1</fullName>
        <ecNumber evidence="3">2.5.1.18</ecNumber>
    </recommendedName>
</protein>
<evidence type="ECO:0000313" key="15">
    <source>
        <dbReference type="Proteomes" id="UP000732193"/>
    </source>
</evidence>
<dbReference type="Gene3D" id="1.20.120.550">
    <property type="entry name" value="Membrane associated eicosanoid/glutathione metabolism-like domain"/>
    <property type="match status" value="1"/>
</dbReference>